<evidence type="ECO:0000256" key="10">
    <source>
        <dbReference type="SAM" id="SignalP"/>
    </source>
</evidence>
<evidence type="ECO:0000259" key="11">
    <source>
        <dbReference type="PROSITE" id="PS52029"/>
    </source>
</evidence>
<evidence type="ECO:0000313" key="13">
    <source>
        <dbReference type="Proteomes" id="UP000249590"/>
    </source>
</evidence>
<reference evidence="12 13" key="1">
    <citation type="submission" date="2018-05" db="EMBL/GenBank/DDBJ databases">
        <title>Acuticoccus sediminis sp. nov., isolated from deep-sea sediment of Indian Ocean.</title>
        <authorList>
            <person name="Liu X."/>
            <person name="Lai Q."/>
            <person name="Du Y."/>
            <person name="Sun F."/>
            <person name="Zhang X."/>
            <person name="Wang S."/>
            <person name="Shao Z."/>
        </authorList>
    </citation>
    <scope>NUCLEOTIDE SEQUENCE [LARGE SCALE GENOMIC DNA]</scope>
    <source>
        <strain evidence="12 13">PTG4-2</strain>
    </source>
</reference>
<feature type="domain" description="L,D-TPase catalytic" evidence="11">
    <location>
        <begin position="73"/>
        <end position="205"/>
    </location>
</feature>
<evidence type="ECO:0000256" key="7">
    <source>
        <dbReference type="ARBA" id="ARBA00022984"/>
    </source>
</evidence>
<dbReference type="UniPathway" id="UPA00219"/>
<keyword evidence="3" id="KW-0328">Glycosyltransferase</keyword>
<keyword evidence="5" id="KW-0378">Hydrolase</keyword>
<feature type="signal peptide" evidence="10">
    <location>
        <begin position="1"/>
        <end position="42"/>
    </location>
</feature>
<comment type="similarity">
    <text evidence="2">Belongs to the YkuD family.</text>
</comment>
<feature type="chain" id="PRO_5032274779" description="L,D-TPase catalytic domain-containing protein" evidence="10">
    <location>
        <begin position="43"/>
        <end position="232"/>
    </location>
</feature>
<evidence type="ECO:0000256" key="8">
    <source>
        <dbReference type="ARBA" id="ARBA00023316"/>
    </source>
</evidence>
<dbReference type="Pfam" id="PF03734">
    <property type="entry name" value="YkuD"/>
    <property type="match status" value="1"/>
</dbReference>
<dbReference type="Proteomes" id="UP000249590">
    <property type="component" value="Unassembled WGS sequence"/>
</dbReference>
<dbReference type="GO" id="GO:0016757">
    <property type="term" value="F:glycosyltransferase activity"/>
    <property type="evidence" value="ECO:0007669"/>
    <property type="project" value="UniProtKB-KW"/>
</dbReference>
<proteinExistence type="inferred from homology"/>
<keyword evidence="6 9" id="KW-0133">Cell shape</keyword>
<name>A0A8B2NRI0_9HYPH</name>
<gene>
    <name evidence="12" type="ORF">DLJ53_19635</name>
</gene>
<evidence type="ECO:0000256" key="5">
    <source>
        <dbReference type="ARBA" id="ARBA00022801"/>
    </source>
</evidence>
<dbReference type="GO" id="GO:0071555">
    <property type="term" value="P:cell wall organization"/>
    <property type="evidence" value="ECO:0007669"/>
    <property type="project" value="UniProtKB-UniRule"/>
</dbReference>
<evidence type="ECO:0000313" key="12">
    <source>
        <dbReference type="EMBL" id="RAH99952.1"/>
    </source>
</evidence>
<dbReference type="Gene3D" id="2.40.440.10">
    <property type="entry name" value="L,D-transpeptidase catalytic domain-like"/>
    <property type="match status" value="1"/>
</dbReference>
<dbReference type="GO" id="GO:0018104">
    <property type="term" value="P:peptidoglycan-protein cross-linking"/>
    <property type="evidence" value="ECO:0007669"/>
    <property type="project" value="TreeGrafter"/>
</dbReference>
<keyword evidence="10" id="KW-0732">Signal</keyword>
<evidence type="ECO:0000256" key="6">
    <source>
        <dbReference type="ARBA" id="ARBA00022960"/>
    </source>
</evidence>
<dbReference type="AlphaFoldDB" id="A0A8B2NRI0"/>
<dbReference type="GO" id="GO:0008360">
    <property type="term" value="P:regulation of cell shape"/>
    <property type="evidence" value="ECO:0007669"/>
    <property type="project" value="UniProtKB-UniRule"/>
</dbReference>
<evidence type="ECO:0000256" key="9">
    <source>
        <dbReference type="PROSITE-ProRule" id="PRU01373"/>
    </source>
</evidence>
<dbReference type="InterPro" id="IPR005490">
    <property type="entry name" value="LD_TPept_cat_dom"/>
</dbReference>
<keyword evidence="4" id="KW-0808">Transferase</keyword>
<dbReference type="PROSITE" id="PS52029">
    <property type="entry name" value="LD_TPASE"/>
    <property type="match status" value="1"/>
</dbReference>
<comment type="caution">
    <text evidence="12">The sequence shown here is derived from an EMBL/GenBank/DDBJ whole genome shotgun (WGS) entry which is preliminary data.</text>
</comment>
<dbReference type="SUPFAM" id="SSF141523">
    <property type="entry name" value="L,D-transpeptidase catalytic domain-like"/>
    <property type="match status" value="1"/>
</dbReference>
<organism evidence="12 13">
    <name type="scientific">Acuticoccus sediminis</name>
    <dbReference type="NCBI Taxonomy" id="2184697"/>
    <lineage>
        <taxon>Bacteria</taxon>
        <taxon>Pseudomonadati</taxon>
        <taxon>Pseudomonadota</taxon>
        <taxon>Alphaproteobacteria</taxon>
        <taxon>Hyphomicrobiales</taxon>
        <taxon>Amorphaceae</taxon>
        <taxon>Acuticoccus</taxon>
    </lineage>
</organism>
<dbReference type="PANTHER" id="PTHR30582:SF24">
    <property type="entry name" value="L,D-TRANSPEPTIDASE ERFK_SRFK-RELATED"/>
    <property type="match status" value="1"/>
</dbReference>
<dbReference type="InterPro" id="IPR038063">
    <property type="entry name" value="Transpep_catalytic_dom"/>
</dbReference>
<comment type="pathway">
    <text evidence="1 9">Cell wall biogenesis; peptidoglycan biosynthesis.</text>
</comment>
<dbReference type="GO" id="GO:0071972">
    <property type="term" value="F:peptidoglycan L,D-transpeptidase activity"/>
    <property type="evidence" value="ECO:0007669"/>
    <property type="project" value="TreeGrafter"/>
</dbReference>
<evidence type="ECO:0000256" key="2">
    <source>
        <dbReference type="ARBA" id="ARBA00005992"/>
    </source>
</evidence>
<sequence length="232" mass="25067">MTALRGRPMHRAAKGRAGRGPTAALVVAMAAAAVSAAAPASADGLRLTEMVLGQTRSRLTLPASAAPVFAPGENIVVDMRNRRLFWRSEELPETVELYRVAVGRPEAHHPLGRTRVTFKRVEPSWSPTPRARERDPYLPAYVASGGDNPLGSRAINLTWKYYLIHGTNDARKIGRAATWGCVSLYESEVQSLFERIGNGMRVRFEPVVEYGVGHGPDIGIDRGAGPGAGDQS</sequence>
<accession>A0A8B2NRI0</accession>
<dbReference type="GO" id="GO:0005576">
    <property type="term" value="C:extracellular region"/>
    <property type="evidence" value="ECO:0007669"/>
    <property type="project" value="TreeGrafter"/>
</dbReference>
<evidence type="ECO:0000256" key="4">
    <source>
        <dbReference type="ARBA" id="ARBA00022679"/>
    </source>
</evidence>
<feature type="active site" description="Proton donor/acceptor" evidence="9">
    <location>
        <position position="165"/>
    </location>
</feature>
<dbReference type="PANTHER" id="PTHR30582">
    <property type="entry name" value="L,D-TRANSPEPTIDASE"/>
    <property type="match status" value="1"/>
</dbReference>
<dbReference type="CDD" id="cd16913">
    <property type="entry name" value="YkuD_like"/>
    <property type="match status" value="1"/>
</dbReference>
<feature type="active site" description="Nucleophile" evidence="9">
    <location>
        <position position="181"/>
    </location>
</feature>
<dbReference type="InterPro" id="IPR050979">
    <property type="entry name" value="LD-transpeptidase"/>
</dbReference>
<evidence type="ECO:0000256" key="3">
    <source>
        <dbReference type="ARBA" id="ARBA00022676"/>
    </source>
</evidence>
<dbReference type="EMBL" id="QHHQ01000004">
    <property type="protein sequence ID" value="RAH99952.1"/>
    <property type="molecule type" value="Genomic_DNA"/>
</dbReference>
<keyword evidence="7 9" id="KW-0573">Peptidoglycan synthesis</keyword>
<keyword evidence="8 9" id="KW-0961">Cell wall biogenesis/degradation</keyword>
<protein>
    <recommendedName>
        <fullName evidence="11">L,D-TPase catalytic domain-containing protein</fullName>
    </recommendedName>
</protein>
<evidence type="ECO:0000256" key="1">
    <source>
        <dbReference type="ARBA" id="ARBA00004752"/>
    </source>
</evidence>
<keyword evidence="13" id="KW-1185">Reference proteome</keyword>